<feature type="non-terminal residue" evidence="1">
    <location>
        <position position="72"/>
    </location>
</feature>
<dbReference type="EMBL" id="KK117509">
    <property type="protein sequence ID" value="KFM70672.1"/>
    <property type="molecule type" value="Genomic_DNA"/>
</dbReference>
<reference evidence="1 2" key="1">
    <citation type="submission" date="2013-11" db="EMBL/GenBank/DDBJ databases">
        <title>Genome sequencing of Stegodyphus mimosarum.</title>
        <authorList>
            <person name="Bechsgaard J."/>
        </authorList>
    </citation>
    <scope>NUCLEOTIDE SEQUENCE [LARGE SCALE GENOMIC DNA]</scope>
</reference>
<name>A0A087TZY3_STEMI</name>
<accession>A0A087TZY3</accession>
<protein>
    <submittedName>
        <fullName evidence="1">Uncharacterized protein</fullName>
    </submittedName>
</protein>
<evidence type="ECO:0000313" key="1">
    <source>
        <dbReference type="EMBL" id="KFM70672.1"/>
    </source>
</evidence>
<dbReference type="Proteomes" id="UP000054359">
    <property type="component" value="Unassembled WGS sequence"/>
</dbReference>
<sequence>MGRYRETSSTFYHNIMQLLKNYSNFLLQKPVKLLVQRQNFIVYFRHIRYLITEYKCIQIAFFDDFTCQSLFV</sequence>
<proteinExistence type="predicted"/>
<dbReference type="AlphaFoldDB" id="A0A087TZY3"/>
<organism evidence="1 2">
    <name type="scientific">Stegodyphus mimosarum</name>
    <name type="common">African social velvet spider</name>
    <dbReference type="NCBI Taxonomy" id="407821"/>
    <lineage>
        <taxon>Eukaryota</taxon>
        <taxon>Metazoa</taxon>
        <taxon>Ecdysozoa</taxon>
        <taxon>Arthropoda</taxon>
        <taxon>Chelicerata</taxon>
        <taxon>Arachnida</taxon>
        <taxon>Araneae</taxon>
        <taxon>Araneomorphae</taxon>
        <taxon>Entelegynae</taxon>
        <taxon>Eresoidea</taxon>
        <taxon>Eresidae</taxon>
        <taxon>Stegodyphus</taxon>
    </lineage>
</organism>
<evidence type="ECO:0000313" key="2">
    <source>
        <dbReference type="Proteomes" id="UP000054359"/>
    </source>
</evidence>
<keyword evidence="2" id="KW-1185">Reference proteome</keyword>
<gene>
    <name evidence="1" type="ORF">X975_20497</name>
</gene>